<evidence type="ECO:0000256" key="7">
    <source>
        <dbReference type="ARBA" id="ARBA00023027"/>
    </source>
</evidence>
<keyword evidence="11" id="KW-0456">Lyase</keyword>
<dbReference type="PANTHER" id="PTHR43078:SF6">
    <property type="entry name" value="UDP-GLUCURONIC ACID DECARBOXYLASE 1"/>
    <property type="match status" value="1"/>
</dbReference>
<dbReference type="FunFam" id="3.40.50.720:FF:000065">
    <property type="entry name" value="UDP-glucuronic acid decarboxylase 1"/>
    <property type="match status" value="1"/>
</dbReference>
<dbReference type="GO" id="GO:0048040">
    <property type="term" value="F:UDP-glucuronate decarboxylase activity"/>
    <property type="evidence" value="ECO:0007669"/>
    <property type="project" value="TreeGrafter"/>
</dbReference>
<reference evidence="14 15" key="1">
    <citation type="submission" date="2019-03" db="EMBL/GenBank/DDBJ databases">
        <title>Genomic Encyclopedia of Type Strains, Phase IV (KMG-IV): sequencing the most valuable type-strain genomes for metagenomic binning, comparative biology and taxonomic classification.</title>
        <authorList>
            <person name="Goeker M."/>
        </authorList>
    </citation>
    <scope>NUCLEOTIDE SEQUENCE [LARGE SCALE GENOMIC DNA]</scope>
    <source>
        <strain evidence="14 15">JA181</strain>
    </source>
</reference>
<comment type="subcellular location">
    <subcellularLocation>
        <location evidence="2">Golgi apparatus membrane</location>
        <topology evidence="2">Single-pass type II membrane protein</topology>
    </subcellularLocation>
    <subcellularLocation>
        <location evidence="12">Golgi apparatus</location>
        <location evidence="12">Golgi stack membrane</location>
    </subcellularLocation>
</comment>
<evidence type="ECO:0000313" key="15">
    <source>
        <dbReference type="Proteomes" id="UP000295484"/>
    </source>
</evidence>
<gene>
    <name evidence="14" type="ORF">EV657_112112</name>
</gene>
<keyword evidence="4" id="KW-0210">Decarboxylase</keyword>
<dbReference type="GO" id="GO:0033320">
    <property type="term" value="P:UDP-D-xylose biosynthetic process"/>
    <property type="evidence" value="ECO:0007669"/>
    <property type="project" value="UniProtKB-UniPathway"/>
</dbReference>
<evidence type="ECO:0000259" key="13">
    <source>
        <dbReference type="Pfam" id="PF01370"/>
    </source>
</evidence>
<keyword evidence="6" id="KW-1133">Transmembrane helix</keyword>
<evidence type="ECO:0000256" key="4">
    <source>
        <dbReference type="ARBA" id="ARBA00022793"/>
    </source>
</evidence>
<dbReference type="GO" id="GO:0005737">
    <property type="term" value="C:cytoplasm"/>
    <property type="evidence" value="ECO:0007669"/>
    <property type="project" value="TreeGrafter"/>
</dbReference>
<keyword evidence="9" id="KW-0472">Membrane</keyword>
<evidence type="ECO:0000256" key="3">
    <source>
        <dbReference type="ARBA" id="ARBA00022692"/>
    </source>
</evidence>
<dbReference type="EMBL" id="SOEB01000012">
    <property type="protein sequence ID" value="TDX28284.1"/>
    <property type="molecule type" value="Genomic_DNA"/>
</dbReference>
<evidence type="ECO:0000256" key="5">
    <source>
        <dbReference type="ARBA" id="ARBA00022968"/>
    </source>
</evidence>
<dbReference type="GO" id="GO:0070403">
    <property type="term" value="F:NAD+ binding"/>
    <property type="evidence" value="ECO:0007669"/>
    <property type="project" value="InterPro"/>
</dbReference>
<dbReference type="GO" id="GO:0042732">
    <property type="term" value="P:D-xylose metabolic process"/>
    <property type="evidence" value="ECO:0007669"/>
    <property type="project" value="InterPro"/>
</dbReference>
<evidence type="ECO:0000256" key="8">
    <source>
        <dbReference type="ARBA" id="ARBA00023034"/>
    </source>
</evidence>
<dbReference type="RefSeq" id="WP_113669257.1">
    <property type="nucleotide sequence ID" value="NZ_SOEB01000012.1"/>
</dbReference>
<accession>A0A4R8FPB7</accession>
<dbReference type="InterPro" id="IPR036291">
    <property type="entry name" value="NAD(P)-bd_dom_sf"/>
</dbReference>
<evidence type="ECO:0000256" key="12">
    <source>
        <dbReference type="ARBA" id="ARBA00037859"/>
    </source>
</evidence>
<evidence type="ECO:0000256" key="11">
    <source>
        <dbReference type="ARBA" id="ARBA00023239"/>
    </source>
</evidence>
<organism evidence="14 15">
    <name type="scientific">Rhodovulum visakhapatnamense</name>
    <dbReference type="NCBI Taxonomy" id="364297"/>
    <lineage>
        <taxon>Bacteria</taxon>
        <taxon>Pseudomonadati</taxon>
        <taxon>Pseudomonadota</taxon>
        <taxon>Alphaproteobacteria</taxon>
        <taxon>Rhodobacterales</taxon>
        <taxon>Paracoccaceae</taxon>
        <taxon>Rhodovulum</taxon>
    </lineage>
</organism>
<sequence>MPTGFETPTDSTGIIPLKHTAIRSLVTGGAGFIGTHLCEALLARGHQVICLDNFSTGRESNIAHLRGDPAFTLLCRDVTQALQIEVDEIYNLACPASPAHYARDPVQTVKTSVLGTLNLLELARSTGARLLQTSTSEVYGDPIMHPQTEDYWGHVNPIGPRACYDEGKRCAETLIFDFRRLHGLPVKVARLFNVYGPGMSPGDGRVVSNFAMQALSGEPVTIYGDGRQTRSFCFVSDMIRALIAFMATPPEVTGPLNLGNPAEMRVLDLAETVLRLSGSRSGLAFRPLPCDDPVQRRPDITRARRLLGWAPAVGLEEGLRATLAYFAGQCEPAPIPALRPLAPDPVAAEALRAI</sequence>
<dbReference type="Pfam" id="PF01370">
    <property type="entry name" value="Epimerase"/>
    <property type="match status" value="1"/>
</dbReference>
<keyword evidence="10" id="KW-0325">Glycoprotein</keyword>
<keyword evidence="8" id="KW-0333">Golgi apparatus</keyword>
<evidence type="ECO:0000256" key="2">
    <source>
        <dbReference type="ARBA" id="ARBA00004323"/>
    </source>
</evidence>
<dbReference type="Proteomes" id="UP000295484">
    <property type="component" value="Unassembled WGS sequence"/>
</dbReference>
<keyword evidence="7" id="KW-0520">NAD</keyword>
<name>A0A4R8FPB7_9RHOB</name>
<dbReference type="AlphaFoldDB" id="A0A4R8FPB7"/>
<dbReference type="CDD" id="cd05230">
    <property type="entry name" value="UGD_SDR_e"/>
    <property type="match status" value="1"/>
</dbReference>
<evidence type="ECO:0000256" key="1">
    <source>
        <dbReference type="ARBA" id="ARBA00001911"/>
    </source>
</evidence>
<evidence type="ECO:0000256" key="9">
    <source>
        <dbReference type="ARBA" id="ARBA00023136"/>
    </source>
</evidence>
<evidence type="ECO:0000256" key="10">
    <source>
        <dbReference type="ARBA" id="ARBA00023180"/>
    </source>
</evidence>
<keyword evidence="5" id="KW-0735">Signal-anchor</keyword>
<dbReference type="SUPFAM" id="SSF51735">
    <property type="entry name" value="NAD(P)-binding Rossmann-fold domains"/>
    <property type="match status" value="1"/>
</dbReference>
<proteinExistence type="predicted"/>
<dbReference type="InterPro" id="IPR044516">
    <property type="entry name" value="UXS-like"/>
</dbReference>
<protein>
    <submittedName>
        <fullName evidence="14">UDP-glucuronate decarboxylase</fullName>
    </submittedName>
</protein>
<dbReference type="UniPathway" id="UPA00796">
    <property type="reaction ID" value="UER00771"/>
</dbReference>
<comment type="cofactor">
    <cofactor evidence="1">
        <name>NAD(+)</name>
        <dbReference type="ChEBI" id="CHEBI:57540"/>
    </cofactor>
</comment>
<comment type="caution">
    <text evidence="14">The sequence shown here is derived from an EMBL/GenBank/DDBJ whole genome shotgun (WGS) entry which is preliminary data.</text>
</comment>
<feature type="domain" description="NAD-dependent epimerase/dehydratase" evidence="13">
    <location>
        <begin position="25"/>
        <end position="251"/>
    </location>
</feature>
<dbReference type="Gene3D" id="3.40.50.720">
    <property type="entry name" value="NAD(P)-binding Rossmann-like Domain"/>
    <property type="match status" value="1"/>
</dbReference>
<evidence type="ECO:0000256" key="6">
    <source>
        <dbReference type="ARBA" id="ARBA00022989"/>
    </source>
</evidence>
<evidence type="ECO:0000313" key="14">
    <source>
        <dbReference type="EMBL" id="TDX28284.1"/>
    </source>
</evidence>
<dbReference type="PANTHER" id="PTHR43078">
    <property type="entry name" value="UDP-GLUCURONIC ACID DECARBOXYLASE-RELATED"/>
    <property type="match status" value="1"/>
</dbReference>
<keyword evidence="3" id="KW-0812">Transmembrane</keyword>
<dbReference type="InterPro" id="IPR001509">
    <property type="entry name" value="Epimerase_deHydtase"/>
</dbReference>